<proteinExistence type="predicted"/>
<protein>
    <submittedName>
        <fullName evidence="1">Uncharacterized protein</fullName>
    </submittedName>
</protein>
<comment type="caution">
    <text evidence="1">The sequence shown here is derived from an EMBL/GenBank/DDBJ whole genome shotgun (WGS) entry which is preliminary data.</text>
</comment>
<organism evidence="1 2">
    <name type="scientific">Mesorhizobium japonicum</name>
    <dbReference type="NCBI Taxonomy" id="2066070"/>
    <lineage>
        <taxon>Bacteria</taxon>
        <taxon>Pseudomonadati</taxon>
        <taxon>Pseudomonadota</taxon>
        <taxon>Alphaproteobacteria</taxon>
        <taxon>Hyphomicrobiales</taxon>
        <taxon>Phyllobacteriaceae</taxon>
        <taxon>Mesorhizobium</taxon>
    </lineage>
</organism>
<gene>
    <name evidence="1" type="ORF">DNR46_29000</name>
</gene>
<reference evidence="1 2" key="1">
    <citation type="journal article" date="2018" name="Mol. Plant Microbe Interact.">
        <title>Taxonomically Different Co-Microsymbionts of a Relict Legume, Oxytropis popoviana, Have Complementary Sets of Symbiotic Genes and Together Increase the Efficiency of Plant Nodulation.</title>
        <authorList>
            <person name="Safronova V."/>
            <person name="Belimov A."/>
            <person name="Sazanova A."/>
            <person name="Chirak E."/>
            <person name="Verkhozina A."/>
            <person name="Kuznetsova I."/>
            <person name="Andronov E."/>
            <person name="Puhalsky J."/>
            <person name="Tikhonovich I."/>
        </authorList>
    </citation>
    <scope>NUCLEOTIDE SEQUENCE [LARGE SCALE GENOMIC DNA]</scope>
    <source>
        <strain evidence="1 2">Opo-235</strain>
    </source>
</reference>
<sequence length="150" mass="16434">MLDDVDTLVFDTDEASYLAECIRLRGQIAAGRGDVTGASHLLETAIATGGRQQARLFELRAATQLAPVLARQGRAHEAATRLQAVVHTFSTRYSIVDLIAAQRALVRWANETFAALRWGSDDVVSVDWMKTVARPPDLVGFCDIRHVDDA</sequence>
<dbReference type="Proteomes" id="UP000275436">
    <property type="component" value="Unassembled WGS sequence"/>
</dbReference>
<name>A0A3M9X315_9HYPH</name>
<accession>A0A3M9X315</accession>
<dbReference type="AlphaFoldDB" id="A0A3M9X315"/>
<evidence type="ECO:0000313" key="1">
    <source>
        <dbReference type="EMBL" id="RNJ42424.1"/>
    </source>
</evidence>
<dbReference type="EMBL" id="QKOD01000011">
    <property type="protein sequence ID" value="RNJ42424.1"/>
    <property type="molecule type" value="Genomic_DNA"/>
</dbReference>
<evidence type="ECO:0000313" key="2">
    <source>
        <dbReference type="Proteomes" id="UP000275436"/>
    </source>
</evidence>